<keyword evidence="6" id="KW-1185">Reference proteome</keyword>
<evidence type="ECO:0000256" key="2">
    <source>
        <dbReference type="SAM" id="MobiDB-lite"/>
    </source>
</evidence>
<keyword evidence="1" id="KW-0732">Signal</keyword>
<gene>
    <name evidence="5" type="ORF">BSAL_17605</name>
</gene>
<dbReference type="PANTHER" id="PTHR43081">
    <property type="entry name" value="ADENYLATE CYCLASE, TERMINAL-DIFFERENTIATION SPECIFIC-RELATED"/>
    <property type="match status" value="1"/>
</dbReference>
<feature type="compositionally biased region" description="Low complexity" evidence="2">
    <location>
        <begin position="734"/>
        <end position="751"/>
    </location>
</feature>
<dbReference type="Gene3D" id="3.30.70.1230">
    <property type="entry name" value="Nucleotide cyclase"/>
    <property type="match status" value="1"/>
</dbReference>
<accession>A0A0S4JFF9</accession>
<protein>
    <submittedName>
        <fullName evidence="5">Receptor-type adenylate cyclase, putative</fullName>
    </submittedName>
</protein>
<dbReference type="VEuPathDB" id="TriTrypDB:BSAL_17605"/>
<dbReference type="SUPFAM" id="SSF55073">
    <property type="entry name" value="Nucleotide cyclase"/>
    <property type="match status" value="1"/>
</dbReference>
<evidence type="ECO:0000313" key="5">
    <source>
        <dbReference type="EMBL" id="CUG88852.1"/>
    </source>
</evidence>
<feature type="region of interest" description="Disordered" evidence="2">
    <location>
        <begin position="734"/>
        <end position="760"/>
    </location>
</feature>
<reference evidence="6" key="1">
    <citation type="submission" date="2015-09" db="EMBL/GenBank/DDBJ databases">
        <authorList>
            <consortium name="Pathogen Informatics"/>
        </authorList>
    </citation>
    <scope>NUCLEOTIDE SEQUENCE [LARGE SCALE GENOMIC DNA]</scope>
    <source>
        <strain evidence="6">Lake Konstanz</strain>
    </source>
</reference>
<evidence type="ECO:0000256" key="1">
    <source>
        <dbReference type="ARBA" id="ARBA00022729"/>
    </source>
</evidence>
<proteinExistence type="predicted"/>
<feature type="region of interest" description="Disordered" evidence="2">
    <location>
        <begin position="1022"/>
        <end position="1065"/>
    </location>
</feature>
<dbReference type="Pfam" id="PF02608">
    <property type="entry name" value="Bmp"/>
    <property type="match status" value="1"/>
</dbReference>
<dbReference type="AlphaFoldDB" id="A0A0S4JFF9"/>
<feature type="domain" description="ABC transporter substrate-binding protein PnrA-like" evidence="4">
    <location>
        <begin position="194"/>
        <end position="336"/>
    </location>
</feature>
<dbReference type="InterPro" id="IPR003760">
    <property type="entry name" value="PnrA-like"/>
</dbReference>
<dbReference type="Gene3D" id="3.40.50.2300">
    <property type="match status" value="2"/>
</dbReference>
<keyword evidence="3" id="KW-1133">Transmembrane helix</keyword>
<dbReference type="PANTHER" id="PTHR43081:SF1">
    <property type="entry name" value="ADENYLATE CYCLASE, TERMINAL-DIFFERENTIATION SPECIFIC"/>
    <property type="match status" value="1"/>
</dbReference>
<dbReference type="InterPro" id="IPR050697">
    <property type="entry name" value="Adenylyl/Guanylyl_Cyclase_3/4"/>
</dbReference>
<evidence type="ECO:0000313" key="6">
    <source>
        <dbReference type="Proteomes" id="UP000051952"/>
    </source>
</evidence>
<organism evidence="5 6">
    <name type="scientific">Bodo saltans</name>
    <name type="common">Flagellated protozoan</name>
    <dbReference type="NCBI Taxonomy" id="75058"/>
    <lineage>
        <taxon>Eukaryota</taxon>
        <taxon>Discoba</taxon>
        <taxon>Euglenozoa</taxon>
        <taxon>Kinetoplastea</taxon>
        <taxon>Metakinetoplastina</taxon>
        <taxon>Eubodonida</taxon>
        <taxon>Bodonidae</taxon>
        <taxon>Bodo</taxon>
    </lineage>
</organism>
<dbReference type="Proteomes" id="UP000051952">
    <property type="component" value="Unassembled WGS sequence"/>
</dbReference>
<keyword evidence="3" id="KW-0812">Transmembrane</keyword>
<dbReference type="EMBL" id="CYKH01001678">
    <property type="protein sequence ID" value="CUG88852.1"/>
    <property type="molecule type" value="Genomic_DNA"/>
</dbReference>
<dbReference type="OrthoDB" id="545384at2759"/>
<feature type="transmembrane region" description="Helical" evidence="3">
    <location>
        <begin position="491"/>
        <end position="512"/>
    </location>
</feature>
<dbReference type="GO" id="GO:0005886">
    <property type="term" value="C:plasma membrane"/>
    <property type="evidence" value="ECO:0007669"/>
    <property type="project" value="InterPro"/>
</dbReference>
<keyword evidence="5" id="KW-0675">Receptor</keyword>
<feature type="compositionally biased region" description="Gly residues" evidence="2">
    <location>
        <begin position="1025"/>
        <end position="1038"/>
    </location>
</feature>
<evidence type="ECO:0000256" key="3">
    <source>
        <dbReference type="SAM" id="Phobius"/>
    </source>
</evidence>
<sequence length="1087" mass="115741">MPTAMTSSTSRVVSSSTRWRVGSFFSTTTTAVLLLLLALLIGLTPTPCIAAGNTSHPIQLNTAVHHVTLCHFFFGAISDLGWTFTYNQGRLAIYQQLVEEFPNVTFESIAWPNVFFLPGDVLQKRAAIRDFIVTKQCTVILSNNDQLLGGASGNDYFAALYPNISFVLLGEPWLTNYAFPNRVYLANDFTGGYFVAGASAGAQSQSCIVFLAAWDSETDPTSSFAGFLLGVRRESETIPVHVIAQESWDDPISDRILTDLFVKEMGCDVVARFSDPYGVDARVADLSDPNLFSIGCHSNLQEFVGDSVLTAVYIDWTVAIMPALRSLIINGSLNQQVKYFPGFNASAIILAETSASARPGVAEAAQNAVTYLHSHPDVVCGPIRLRHGGYLAYSNGSNCKVPESNINDFITDAFTVTHPNYQSPETCPPGTFYSYAFSNYNGLLSLICTPCALDSISTVAGASSCTLCDGDSVSDDTRTACITQPLMSSGAMAGLVIGAMAFAILSLILALWQHRVHIRNSVAPRSAPLCLLFTNMEGADVLWRTEPELMKQVARQHDDIVRQVIASNHAYEVSRCGDQFVIATQSPLDGLIVAVEIQRELMATVWPSTIPRVLWPTLRGRRSGTRHPLKRFSFGDAATTELQCWNGPKVSIGLFHCRESETKVSYNWLNQRYQYRGPDPDAAALLGLIAQGGQIATTQDTLDAIMVDSHYDLILAHDAHIRLWGRECLLQPSSSSRKGAVGSSHDNAADANDNDEAQFNGLSGPAVVNVVVDPPQSPLTNSPKAVVVGGADWPAGGAPGGGGGTAVALSSRVSSGAVAVAAGGHAQLPSSPLGRHDYGQNNAPAIPPPLGHQVIEEGGSCAFESTSIYSITPVELSERTFAPCPIGLPPFRSADLALPASGVANPLSGGTTPAATNTVPGLSSYAAGGDDPYNVTTNSSALSASVSPVVLAPVTVSALILRLLQWVGPTQRRSLVRVLLDKLGKHNLEKLQGQQIPSSFETMSAGNMLAKHRLEERILRQNFPHGGGRGGGGGGESAGGADRAGRGNNVLDVVPHDPEAPQWRNPKRLAAALAVALTEAYDEASVL</sequence>
<keyword evidence="3" id="KW-0472">Membrane</keyword>
<evidence type="ECO:0000259" key="4">
    <source>
        <dbReference type="Pfam" id="PF02608"/>
    </source>
</evidence>
<dbReference type="InterPro" id="IPR029787">
    <property type="entry name" value="Nucleotide_cyclase"/>
</dbReference>
<name>A0A0S4JFF9_BODSA</name>